<evidence type="ECO:0000259" key="8">
    <source>
        <dbReference type="PROSITE" id="PS50928"/>
    </source>
</evidence>
<dbReference type="SUPFAM" id="SSF161098">
    <property type="entry name" value="MetI-like"/>
    <property type="match status" value="1"/>
</dbReference>
<keyword evidence="2 7" id="KW-0813">Transport</keyword>
<feature type="transmembrane region" description="Helical" evidence="7">
    <location>
        <begin position="156"/>
        <end position="184"/>
    </location>
</feature>
<feature type="transmembrane region" description="Helical" evidence="7">
    <location>
        <begin position="75"/>
        <end position="96"/>
    </location>
</feature>
<gene>
    <name evidence="9" type="ORF">DVS28_a3254</name>
</gene>
<dbReference type="CDD" id="cd06261">
    <property type="entry name" value="TM_PBP2"/>
    <property type="match status" value="1"/>
</dbReference>
<dbReference type="PROSITE" id="PS50928">
    <property type="entry name" value="ABC_TM1"/>
    <property type="match status" value="1"/>
</dbReference>
<dbReference type="GO" id="GO:0005886">
    <property type="term" value="C:plasma membrane"/>
    <property type="evidence" value="ECO:0007669"/>
    <property type="project" value="UniProtKB-SubCell"/>
</dbReference>
<dbReference type="PANTHER" id="PTHR30193">
    <property type="entry name" value="ABC TRANSPORTER PERMEASE PROTEIN"/>
    <property type="match status" value="1"/>
</dbReference>
<keyword evidence="4 7" id="KW-0812">Transmembrane</keyword>
<evidence type="ECO:0000313" key="9">
    <source>
        <dbReference type="EMBL" id="AXV07929.1"/>
    </source>
</evidence>
<dbReference type="PANTHER" id="PTHR30193:SF37">
    <property type="entry name" value="INNER MEMBRANE ABC TRANSPORTER PERMEASE PROTEIN YCJO"/>
    <property type="match status" value="1"/>
</dbReference>
<dbReference type="Pfam" id="PF00528">
    <property type="entry name" value="BPD_transp_1"/>
    <property type="match status" value="1"/>
</dbReference>
<sequence length="294" mass="32279">MIVGDQGPKKALMIAGFLLPSLLPLALFTLGPMAASLGISFLDWDLLTSPEWLGIDNYRDLLGDAQFWAAVRHTFWFLALYLPLVVTGGLGIALALNTGVRAIGLLRSMYFLPVVTSWVVVALMWKWLLNPSTGLVNTVLGFVGIQGPGWWTDPSWAMPAVVIATAWKDLGFVMVIFLAGLQAIPGDYYEAALVDGAGWWARFRYITLPLLSPSTFFVLTISLINGFQVFDQVFVMTGGGPAGSTTVLVERVYTHAFRYSQMGYAAAMSWVLFAIIIGVTALQFRAQDRWVHYG</sequence>
<evidence type="ECO:0000256" key="6">
    <source>
        <dbReference type="ARBA" id="ARBA00023136"/>
    </source>
</evidence>
<proteinExistence type="inferred from homology"/>
<evidence type="ECO:0000256" key="2">
    <source>
        <dbReference type="ARBA" id="ARBA00022448"/>
    </source>
</evidence>
<dbReference type="GO" id="GO:0055085">
    <property type="term" value="P:transmembrane transport"/>
    <property type="evidence" value="ECO:0007669"/>
    <property type="project" value="InterPro"/>
</dbReference>
<organism evidence="9 10">
    <name type="scientific">Euzebya pacifica</name>
    <dbReference type="NCBI Taxonomy" id="1608957"/>
    <lineage>
        <taxon>Bacteria</taxon>
        <taxon>Bacillati</taxon>
        <taxon>Actinomycetota</taxon>
        <taxon>Nitriliruptoria</taxon>
        <taxon>Euzebyales</taxon>
    </lineage>
</organism>
<dbReference type="InterPro" id="IPR051393">
    <property type="entry name" value="ABC_transporter_permease"/>
</dbReference>
<keyword evidence="6 7" id="KW-0472">Membrane</keyword>
<keyword evidence="10" id="KW-1185">Reference proteome</keyword>
<evidence type="ECO:0000256" key="3">
    <source>
        <dbReference type="ARBA" id="ARBA00022475"/>
    </source>
</evidence>
<feature type="transmembrane region" description="Helical" evidence="7">
    <location>
        <begin position="205"/>
        <end position="227"/>
    </location>
</feature>
<dbReference type="AlphaFoldDB" id="A0A346Y0D2"/>
<evidence type="ECO:0000256" key="7">
    <source>
        <dbReference type="RuleBase" id="RU363032"/>
    </source>
</evidence>
<keyword evidence="3" id="KW-1003">Cell membrane</keyword>
<protein>
    <submittedName>
        <fullName evidence="9">N-Acetyl-D-glucosamine ABC transport system, permease protein 1</fullName>
    </submittedName>
</protein>
<keyword evidence="5 7" id="KW-1133">Transmembrane helix</keyword>
<dbReference type="Gene3D" id="1.10.3720.10">
    <property type="entry name" value="MetI-like"/>
    <property type="match status" value="1"/>
</dbReference>
<evidence type="ECO:0000256" key="1">
    <source>
        <dbReference type="ARBA" id="ARBA00004651"/>
    </source>
</evidence>
<comment type="subcellular location">
    <subcellularLocation>
        <location evidence="1 7">Cell membrane</location>
        <topology evidence="1 7">Multi-pass membrane protein</topology>
    </subcellularLocation>
</comment>
<dbReference type="KEGG" id="euz:DVS28_a3254"/>
<dbReference type="InterPro" id="IPR035906">
    <property type="entry name" value="MetI-like_sf"/>
</dbReference>
<feature type="domain" description="ABC transmembrane type-1" evidence="8">
    <location>
        <begin position="71"/>
        <end position="283"/>
    </location>
</feature>
<dbReference type="EMBL" id="CP031165">
    <property type="protein sequence ID" value="AXV07929.1"/>
    <property type="molecule type" value="Genomic_DNA"/>
</dbReference>
<evidence type="ECO:0000256" key="5">
    <source>
        <dbReference type="ARBA" id="ARBA00022989"/>
    </source>
</evidence>
<evidence type="ECO:0000313" key="10">
    <source>
        <dbReference type="Proteomes" id="UP000264006"/>
    </source>
</evidence>
<evidence type="ECO:0000256" key="4">
    <source>
        <dbReference type="ARBA" id="ARBA00022692"/>
    </source>
</evidence>
<feature type="transmembrane region" description="Helical" evidence="7">
    <location>
        <begin position="262"/>
        <end position="282"/>
    </location>
</feature>
<comment type="similarity">
    <text evidence="7">Belongs to the binding-protein-dependent transport system permease family.</text>
</comment>
<name>A0A346Y0D2_9ACTN</name>
<dbReference type="InterPro" id="IPR000515">
    <property type="entry name" value="MetI-like"/>
</dbReference>
<dbReference type="Proteomes" id="UP000264006">
    <property type="component" value="Chromosome"/>
</dbReference>
<feature type="transmembrane region" description="Helical" evidence="7">
    <location>
        <begin position="108"/>
        <end position="128"/>
    </location>
</feature>
<accession>A0A346Y0D2</accession>
<reference evidence="9 10" key="1">
    <citation type="submission" date="2018-09" db="EMBL/GenBank/DDBJ databases">
        <title>Complete genome sequence of Euzebya sp. DY32-46 isolated from seawater of Pacific Ocean.</title>
        <authorList>
            <person name="Xu L."/>
            <person name="Wu Y.-H."/>
            <person name="Xu X.-W."/>
        </authorList>
    </citation>
    <scope>NUCLEOTIDE SEQUENCE [LARGE SCALE GENOMIC DNA]</scope>
    <source>
        <strain evidence="9 10">DY32-46</strain>
    </source>
</reference>
<feature type="transmembrane region" description="Helical" evidence="7">
    <location>
        <begin position="12"/>
        <end position="42"/>
    </location>
</feature>